<reference evidence="2" key="1">
    <citation type="submission" date="2016-10" db="EMBL/GenBank/DDBJ databases">
        <authorList>
            <person name="Varghese N."/>
            <person name="Submissions S."/>
        </authorList>
    </citation>
    <scope>NUCLEOTIDE SEQUENCE [LARGE SCALE GENOMIC DNA]</scope>
    <source>
        <strain evidence="2">LMG 26383,CCUG 61248,R- 45681</strain>
    </source>
</reference>
<gene>
    <name evidence="1" type="ORF">SAMN04515666_1201</name>
</gene>
<feature type="non-terminal residue" evidence="1">
    <location>
        <position position="1"/>
    </location>
</feature>
<dbReference type="AlphaFoldDB" id="A0A1H8AJT8"/>
<evidence type="ECO:0000313" key="1">
    <source>
        <dbReference type="EMBL" id="SEM70783.1"/>
    </source>
</evidence>
<proteinExistence type="predicted"/>
<organism evidence="1 2">
    <name type="scientific">Bosea lupini</name>
    <dbReference type="NCBI Taxonomy" id="1036779"/>
    <lineage>
        <taxon>Bacteria</taxon>
        <taxon>Pseudomonadati</taxon>
        <taxon>Pseudomonadota</taxon>
        <taxon>Alphaproteobacteria</taxon>
        <taxon>Hyphomicrobiales</taxon>
        <taxon>Boseaceae</taxon>
        <taxon>Bosea</taxon>
    </lineage>
</organism>
<evidence type="ECO:0008006" key="3">
    <source>
        <dbReference type="Google" id="ProtNLM"/>
    </source>
</evidence>
<protein>
    <recommendedName>
        <fullName evidence="3">Tetratricopeptide repeat-containing protein</fullName>
    </recommendedName>
</protein>
<sequence length="124" mass="13335">QAHPSGERRDAARNGALAAFGLIAFHERDYREAARLLGAARDGLLTVGGSHAQRDLFEQAYAESLIRSGEHDRAAIVLVERLARRKGQNRFASRRLEKLGRLGKTASGLVAALAVASTPLAIAH</sequence>
<dbReference type="EMBL" id="FOAN01000020">
    <property type="protein sequence ID" value="SEM70783.1"/>
    <property type="molecule type" value="Genomic_DNA"/>
</dbReference>
<dbReference type="Proteomes" id="UP000199664">
    <property type="component" value="Unassembled WGS sequence"/>
</dbReference>
<name>A0A1H8AJT8_9HYPH</name>
<keyword evidence="2" id="KW-1185">Reference proteome</keyword>
<evidence type="ECO:0000313" key="2">
    <source>
        <dbReference type="Proteomes" id="UP000199664"/>
    </source>
</evidence>
<accession>A0A1H8AJT8</accession>